<dbReference type="NCBIfam" id="TIGR00237">
    <property type="entry name" value="xseA"/>
    <property type="match status" value="1"/>
</dbReference>
<name>A0A1M6K143_REIAG</name>
<evidence type="ECO:0000256" key="1">
    <source>
        <dbReference type="ARBA" id="ARBA00022490"/>
    </source>
</evidence>
<evidence type="ECO:0000313" key="8">
    <source>
        <dbReference type="EMBL" id="SHJ52620.1"/>
    </source>
</evidence>
<comment type="similarity">
    <text evidence="5">Belongs to the XseA family.</text>
</comment>
<dbReference type="InterPro" id="IPR025824">
    <property type="entry name" value="OB-fold_nuc-bd_dom"/>
</dbReference>
<dbReference type="CDD" id="cd04489">
    <property type="entry name" value="ExoVII_LU_OBF"/>
    <property type="match status" value="1"/>
</dbReference>
<reference evidence="9" key="1">
    <citation type="submission" date="2016-11" db="EMBL/GenBank/DDBJ databases">
        <authorList>
            <person name="Varghese N."/>
            <person name="Submissions S."/>
        </authorList>
    </citation>
    <scope>NUCLEOTIDE SEQUENCE [LARGE SCALE GENOMIC DNA]</scope>
    <source>
        <strain evidence="9">DSM 26134</strain>
    </source>
</reference>
<proteinExistence type="inferred from homology"/>
<dbReference type="GO" id="GO:0006308">
    <property type="term" value="P:DNA catabolic process"/>
    <property type="evidence" value="ECO:0007669"/>
    <property type="project" value="UniProtKB-UniRule"/>
</dbReference>
<dbReference type="GO" id="GO:0005737">
    <property type="term" value="C:cytoplasm"/>
    <property type="evidence" value="ECO:0007669"/>
    <property type="project" value="UniProtKB-SubCell"/>
</dbReference>
<comment type="subcellular location">
    <subcellularLocation>
        <location evidence="5">Cytoplasm</location>
    </subcellularLocation>
</comment>
<dbReference type="InterPro" id="IPR020579">
    <property type="entry name" value="Exonuc_VII_lsu_C"/>
</dbReference>
<feature type="domain" description="Exonuclease VII large subunit C-terminal" evidence="6">
    <location>
        <begin position="135"/>
        <end position="337"/>
    </location>
</feature>
<dbReference type="GO" id="GO:0003676">
    <property type="term" value="F:nucleic acid binding"/>
    <property type="evidence" value="ECO:0007669"/>
    <property type="project" value="InterPro"/>
</dbReference>
<feature type="domain" description="OB-fold nucleic acid binding" evidence="7">
    <location>
        <begin position="4"/>
        <end position="110"/>
    </location>
</feature>
<evidence type="ECO:0000256" key="3">
    <source>
        <dbReference type="ARBA" id="ARBA00022801"/>
    </source>
</evidence>
<keyword evidence="9" id="KW-1185">Reference proteome</keyword>
<evidence type="ECO:0000259" key="6">
    <source>
        <dbReference type="Pfam" id="PF02601"/>
    </source>
</evidence>
<keyword evidence="1" id="KW-0963">Cytoplasm</keyword>
<comment type="catalytic activity">
    <reaction evidence="5">
        <text>Exonucleolytic cleavage in either 5'- to 3'- or 3'- to 5'-direction to yield nucleoside 5'-phosphates.</text>
        <dbReference type="EC" id="3.1.11.6"/>
    </reaction>
</comment>
<dbReference type="GO" id="GO:0009318">
    <property type="term" value="C:exodeoxyribonuclease VII complex"/>
    <property type="evidence" value="ECO:0007669"/>
    <property type="project" value="UniProtKB-UniRule"/>
</dbReference>
<dbReference type="AlphaFoldDB" id="A0A1M6K143"/>
<dbReference type="PANTHER" id="PTHR30008:SF0">
    <property type="entry name" value="EXODEOXYRIBONUCLEASE 7 LARGE SUBUNIT"/>
    <property type="match status" value="1"/>
</dbReference>
<dbReference type="Proteomes" id="UP000184474">
    <property type="component" value="Unassembled WGS sequence"/>
</dbReference>
<sequence length="414" mass="46765">MEQYSLSEFNLFVKKTLSQQLAPSYWIVAEIGEMNIAQKGHCYMDLVEKENNFIKAKMRATVWSYAFASIHNQFLHIAGTPLKKGMQILLNASFEFHEVYGVSLNIKDIDPNFTLGERERKKRETLLQLEQDGIIDLNRSLVLPQVPQRIAIISSETAAGYGDFLSQINNNAYGYRAELRLFHAVMQGDQAVASIIDGLHRIYEIEDQIDAVVLIRGGGAQTDLDCFDDYDLCAHIAQFPLPIITGIGHERDQTLADRVANVNLKTPTAVAEFIISGMMEFESSVNGFFDQIAGLASQQIKSSQERLIQTSHIIDLKAQQVIQRAEHQLDMLSQVLYRRPLEIIRNQTQQLTALDKLLHAHDPQEVLKKGYSITKINGQVLNAKDQLKAGDHLETYSYGKEIRSTITEVNTLEQ</sequence>
<dbReference type="Pfam" id="PF02601">
    <property type="entry name" value="Exonuc_VII_L"/>
    <property type="match status" value="1"/>
</dbReference>
<dbReference type="RefSeq" id="WP_073118960.1">
    <property type="nucleotide sequence ID" value="NZ_FRAA01000001.1"/>
</dbReference>
<keyword evidence="4 5" id="KW-0269">Exonuclease</keyword>
<dbReference type="STRING" id="156994.SAMN04488028_101404"/>
<dbReference type="Pfam" id="PF13742">
    <property type="entry name" value="tRNA_anti_2"/>
    <property type="match status" value="1"/>
</dbReference>
<keyword evidence="3 5" id="KW-0378">Hydrolase</keyword>
<evidence type="ECO:0000256" key="5">
    <source>
        <dbReference type="RuleBase" id="RU004355"/>
    </source>
</evidence>
<dbReference type="PANTHER" id="PTHR30008">
    <property type="entry name" value="EXODEOXYRIBONUCLEASE 7 LARGE SUBUNIT"/>
    <property type="match status" value="1"/>
</dbReference>
<dbReference type="InterPro" id="IPR003753">
    <property type="entry name" value="Exonuc_VII_L"/>
</dbReference>
<accession>A0A1M6K143</accession>
<protein>
    <recommendedName>
        <fullName evidence="5">Exodeoxyribonuclease 7 large subunit</fullName>
        <ecNumber evidence="5">3.1.11.6</ecNumber>
    </recommendedName>
</protein>
<keyword evidence="2 5" id="KW-0540">Nuclease</keyword>
<dbReference type="EC" id="3.1.11.6" evidence="5"/>
<evidence type="ECO:0000256" key="2">
    <source>
        <dbReference type="ARBA" id="ARBA00022722"/>
    </source>
</evidence>
<dbReference type="EMBL" id="FRAA01000001">
    <property type="protein sequence ID" value="SHJ52620.1"/>
    <property type="molecule type" value="Genomic_DNA"/>
</dbReference>
<organism evidence="8 9">
    <name type="scientific">Reichenbachiella agariperforans</name>
    <dbReference type="NCBI Taxonomy" id="156994"/>
    <lineage>
        <taxon>Bacteria</taxon>
        <taxon>Pseudomonadati</taxon>
        <taxon>Bacteroidota</taxon>
        <taxon>Cytophagia</taxon>
        <taxon>Cytophagales</taxon>
        <taxon>Reichenbachiellaceae</taxon>
        <taxon>Reichenbachiella</taxon>
    </lineage>
</organism>
<gene>
    <name evidence="8" type="ORF">SAMN04488028_101404</name>
</gene>
<evidence type="ECO:0000256" key="4">
    <source>
        <dbReference type="ARBA" id="ARBA00022839"/>
    </source>
</evidence>
<evidence type="ECO:0000259" key="7">
    <source>
        <dbReference type="Pfam" id="PF13742"/>
    </source>
</evidence>
<dbReference type="GO" id="GO:0008855">
    <property type="term" value="F:exodeoxyribonuclease VII activity"/>
    <property type="evidence" value="ECO:0007669"/>
    <property type="project" value="UniProtKB-UniRule"/>
</dbReference>
<evidence type="ECO:0000313" key="9">
    <source>
        <dbReference type="Proteomes" id="UP000184474"/>
    </source>
</evidence>